<feature type="transmembrane region" description="Helical" evidence="1">
    <location>
        <begin position="119"/>
        <end position="140"/>
    </location>
</feature>
<proteinExistence type="predicted"/>
<dbReference type="PROSITE" id="PS51257">
    <property type="entry name" value="PROKAR_LIPOPROTEIN"/>
    <property type="match status" value="1"/>
</dbReference>
<comment type="caution">
    <text evidence="2">The sequence shown here is derived from an EMBL/GenBank/DDBJ whole genome shotgun (WGS) entry which is preliminary data.</text>
</comment>
<organism evidence="2 3">
    <name type="scientific">Streptomyces composti</name>
    <dbReference type="NCBI Taxonomy" id="2720025"/>
    <lineage>
        <taxon>Bacteria</taxon>
        <taxon>Bacillati</taxon>
        <taxon>Actinomycetota</taxon>
        <taxon>Actinomycetes</taxon>
        <taxon>Kitasatosporales</taxon>
        <taxon>Streptomycetaceae</taxon>
        <taxon>Streptomyces</taxon>
    </lineage>
</organism>
<gene>
    <name evidence="2" type="ORF">HCJ93_00610</name>
</gene>
<protein>
    <recommendedName>
        <fullName evidence="4">Secreted protein</fullName>
    </recommendedName>
</protein>
<evidence type="ECO:0000256" key="1">
    <source>
        <dbReference type="SAM" id="Phobius"/>
    </source>
</evidence>
<feature type="transmembrane region" description="Helical" evidence="1">
    <location>
        <begin position="146"/>
        <end position="169"/>
    </location>
</feature>
<dbReference type="RefSeq" id="WP_167990055.1">
    <property type="nucleotide sequence ID" value="NZ_JAATEM010000001.1"/>
</dbReference>
<keyword evidence="1" id="KW-0472">Membrane</keyword>
<evidence type="ECO:0000313" key="3">
    <source>
        <dbReference type="Proteomes" id="UP000730591"/>
    </source>
</evidence>
<evidence type="ECO:0000313" key="2">
    <source>
        <dbReference type="EMBL" id="NJP48612.1"/>
    </source>
</evidence>
<keyword evidence="3" id="KW-1185">Reference proteome</keyword>
<keyword evidence="1" id="KW-1133">Transmembrane helix</keyword>
<dbReference type="Proteomes" id="UP000730591">
    <property type="component" value="Unassembled WGS sequence"/>
</dbReference>
<feature type="transmembrane region" description="Helical" evidence="1">
    <location>
        <begin position="65"/>
        <end position="84"/>
    </location>
</feature>
<keyword evidence="1" id="KW-0812">Transmembrane</keyword>
<accession>A0ABX1A0W0</accession>
<feature type="transmembrane region" description="Helical" evidence="1">
    <location>
        <begin position="40"/>
        <end position="59"/>
    </location>
</feature>
<sequence>MSRAVVALGLAAVTASGCVWYVPALADLRARADRPASRRTAAAACLSGWSTAGIVAVLLLVADSWWTPSAAATTGAALTVALRVRAAVQLRRELREAARHWAELGQQAAGPGPRPSRTLVALLLAGGLITGSATAILGLATGPGNGTHWLATAAVPAAIAGLSLTLAIAHTRTAGRGAAGRTHHPQ</sequence>
<name>A0ABX1A0W0_9ACTN</name>
<reference evidence="2 3" key="1">
    <citation type="submission" date="2020-03" db="EMBL/GenBank/DDBJ databases">
        <title>WGS of actinomycetes isolated from Thailand.</title>
        <authorList>
            <person name="Thawai C."/>
        </authorList>
    </citation>
    <scope>NUCLEOTIDE SEQUENCE [LARGE SCALE GENOMIC DNA]</scope>
    <source>
        <strain evidence="2 3">SBST2-5</strain>
    </source>
</reference>
<dbReference type="EMBL" id="JAATEM010000001">
    <property type="protein sequence ID" value="NJP48612.1"/>
    <property type="molecule type" value="Genomic_DNA"/>
</dbReference>
<feature type="transmembrane region" description="Helical" evidence="1">
    <location>
        <begin position="6"/>
        <end position="28"/>
    </location>
</feature>
<evidence type="ECO:0008006" key="4">
    <source>
        <dbReference type="Google" id="ProtNLM"/>
    </source>
</evidence>